<name>A0A370GAG3_9BACI</name>
<evidence type="ECO:0000256" key="1">
    <source>
        <dbReference type="SAM" id="Phobius"/>
    </source>
</evidence>
<dbReference type="Proteomes" id="UP000255326">
    <property type="component" value="Unassembled WGS sequence"/>
</dbReference>
<feature type="transmembrane region" description="Helical" evidence="1">
    <location>
        <begin position="84"/>
        <end position="103"/>
    </location>
</feature>
<keyword evidence="4" id="KW-1185">Reference proteome</keyword>
<evidence type="ECO:0000313" key="4">
    <source>
        <dbReference type="Proteomes" id="UP000255326"/>
    </source>
</evidence>
<protein>
    <submittedName>
        <fullName evidence="3">VanZ like protein</fullName>
    </submittedName>
</protein>
<proteinExistence type="predicted"/>
<feature type="domain" description="VanZ-like" evidence="2">
    <location>
        <begin position="6"/>
        <end position="128"/>
    </location>
</feature>
<evidence type="ECO:0000313" key="3">
    <source>
        <dbReference type="EMBL" id="RDI40029.1"/>
    </source>
</evidence>
<dbReference type="OrthoDB" id="2659829at2"/>
<dbReference type="EMBL" id="QQAY01000013">
    <property type="protein sequence ID" value="RDI40029.1"/>
    <property type="molecule type" value="Genomic_DNA"/>
</dbReference>
<dbReference type="AlphaFoldDB" id="A0A370GAG3"/>
<dbReference type="RefSeq" id="WP_158538412.1">
    <property type="nucleotide sequence ID" value="NZ_QQAY01000013.1"/>
</dbReference>
<feature type="transmembrane region" description="Helical" evidence="1">
    <location>
        <begin position="109"/>
        <end position="128"/>
    </location>
</feature>
<keyword evidence="1" id="KW-0812">Transmembrane</keyword>
<reference evidence="3 4" key="1">
    <citation type="submission" date="2018-07" db="EMBL/GenBank/DDBJ databases">
        <title>Genomic Encyclopedia of Type Strains, Phase IV (KMG-IV): sequencing the most valuable type-strain genomes for metagenomic binning, comparative biology and taxonomic classification.</title>
        <authorList>
            <person name="Goeker M."/>
        </authorList>
    </citation>
    <scope>NUCLEOTIDE SEQUENCE [LARGE SCALE GENOMIC DNA]</scope>
    <source>
        <strain evidence="3 4">DSM 25281</strain>
    </source>
</reference>
<dbReference type="Pfam" id="PF04892">
    <property type="entry name" value="VanZ"/>
    <property type="match status" value="1"/>
</dbReference>
<dbReference type="NCBIfam" id="NF037970">
    <property type="entry name" value="vanZ_1"/>
    <property type="match status" value="1"/>
</dbReference>
<evidence type="ECO:0000259" key="2">
    <source>
        <dbReference type="Pfam" id="PF04892"/>
    </source>
</evidence>
<keyword evidence="1" id="KW-0472">Membrane</keyword>
<dbReference type="InterPro" id="IPR006976">
    <property type="entry name" value="VanZ-like"/>
</dbReference>
<accession>A0A370GAG3</accession>
<keyword evidence="1" id="KW-1133">Transmembrane helix</keyword>
<sequence>MKIIQIVLVAALIFLFTCTQSFDDLMYRGMIGFRFNPEPNFFELFQFNFTDLQDQPYIIQKIGHFSSFTIFALLVFSWVRKYRLTLLVSIGYAITTEILQLYFSRDGRFVDMFIDSAGVLAALLLITIKKQVDSEFERSTKYTKK</sequence>
<feature type="transmembrane region" description="Helical" evidence="1">
    <location>
        <begin position="57"/>
        <end position="77"/>
    </location>
</feature>
<organism evidence="3 4">
    <name type="scientific">Falsibacillus pallidus</name>
    <dbReference type="NCBI Taxonomy" id="493781"/>
    <lineage>
        <taxon>Bacteria</taxon>
        <taxon>Bacillati</taxon>
        <taxon>Bacillota</taxon>
        <taxon>Bacilli</taxon>
        <taxon>Bacillales</taxon>
        <taxon>Bacillaceae</taxon>
        <taxon>Falsibacillus</taxon>
    </lineage>
</organism>
<comment type="caution">
    <text evidence="3">The sequence shown here is derived from an EMBL/GenBank/DDBJ whole genome shotgun (WGS) entry which is preliminary data.</text>
</comment>
<gene>
    <name evidence="3" type="ORF">DFR59_11353</name>
</gene>